<proteinExistence type="predicted"/>
<keyword evidence="2" id="KW-1185">Reference proteome</keyword>
<feature type="compositionally biased region" description="Polar residues" evidence="1">
    <location>
        <begin position="105"/>
        <end position="115"/>
    </location>
</feature>
<name>A0A0N4ZR47_PARTI</name>
<feature type="region of interest" description="Disordered" evidence="1">
    <location>
        <begin position="87"/>
        <end position="115"/>
    </location>
</feature>
<evidence type="ECO:0000256" key="1">
    <source>
        <dbReference type="SAM" id="MobiDB-lite"/>
    </source>
</evidence>
<dbReference type="AlphaFoldDB" id="A0A0N4ZR47"/>
<accession>A0A0N4ZR47</accession>
<reference evidence="3" key="1">
    <citation type="submission" date="2017-02" db="UniProtKB">
        <authorList>
            <consortium name="WormBaseParasite"/>
        </authorList>
    </citation>
    <scope>IDENTIFICATION</scope>
</reference>
<evidence type="ECO:0000313" key="3">
    <source>
        <dbReference type="WBParaSite" id="PTRK_0001098700.1"/>
    </source>
</evidence>
<sequence length="115" mass="12964">MNIGLALMISTYIINCLTFHFVKRSFETGYSISAARPFAQPSVSGSENQRNNNRESPGDNRGNRIELTPRSQVQSFDENIFSKRLSIASNNDGPRSLPPLRHNFRPNTANRLPEN</sequence>
<dbReference type="WBParaSite" id="PTRK_0001098700.1">
    <property type="protein sequence ID" value="PTRK_0001098700.1"/>
    <property type="gene ID" value="PTRK_0001098700"/>
</dbReference>
<evidence type="ECO:0000313" key="2">
    <source>
        <dbReference type="Proteomes" id="UP000038045"/>
    </source>
</evidence>
<organism evidence="2 3">
    <name type="scientific">Parastrongyloides trichosuri</name>
    <name type="common">Possum-specific nematode worm</name>
    <dbReference type="NCBI Taxonomy" id="131310"/>
    <lineage>
        <taxon>Eukaryota</taxon>
        <taxon>Metazoa</taxon>
        <taxon>Ecdysozoa</taxon>
        <taxon>Nematoda</taxon>
        <taxon>Chromadorea</taxon>
        <taxon>Rhabditida</taxon>
        <taxon>Tylenchina</taxon>
        <taxon>Panagrolaimomorpha</taxon>
        <taxon>Strongyloidoidea</taxon>
        <taxon>Strongyloididae</taxon>
        <taxon>Parastrongyloides</taxon>
    </lineage>
</organism>
<feature type="compositionally biased region" description="Polar residues" evidence="1">
    <location>
        <begin position="41"/>
        <end position="51"/>
    </location>
</feature>
<feature type="region of interest" description="Disordered" evidence="1">
    <location>
        <begin position="37"/>
        <end position="73"/>
    </location>
</feature>
<feature type="compositionally biased region" description="Basic and acidic residues" evidence="1">
    <location>
        <begin position="52"/>
        <end position="64"/>
    </location>
</feature>
<dbReference type="Proteomes" id="UP000038045">
    <property type="component" value="Unplaced"/>
</dbReference>
<protein>
    <submittedName>
        <fullName evidence="3">Uncharacterized protein</fullName>
    </submittedName>
</protein>